<evidence type="ECO:0000313" key="2">
    <source>
        <dbReference type="EMBL" id="MPC39488.1"/>
    </source>
</evidence>
<proteinExistence type="predicted"/>
<feature type="region of interest" description="Disordered" evidence="1">
    <location>
        <begin position="1"/>
        <end position="75"/>
    </location>
</feature>
<dbReference type="EMBL" id="VSRR010004379">
    <property type="protein sequence ID" value="MPC39488.1"/>
    <property type="molecule type" value="Genomic_DNA"/>
</dbReference>
<feature type="compositionally biased region" description="Polar residues" evidence="1">
    <location>
        <begin position="1"/>
        <end position="12"/>
    </location>
</feature>
<keyword evidence="3" id="KW-1185">Reference proteome</keyword>
<gene>
    <name evidence="2" type="ORF">E2C01_033026</name>
</gene>
<name>A0A5B7F2V0_PORTR</name>
<evidence type="ECO:0000256" key="1">
    <source>
        <dbReference type="SAM" id="MobiDB-lite"/>
    </source>
</evidence>
<comment type="caution">
    <text evidence="2">The sequence shown here is derived from an EMBL/GenBank/DDBJ whole genome shotgun (WGS) entry which is preliminary data.</text>
</comment>
<sequence>MKNSPLLNSTHIPSLRHHPHSQNNSRSGFDTGLRNRAATAVTYPNWSTGNKGENPSEFPRQVTSKRTWPGRGGWSGKSQVGLCLSGSADHLMLCEGNV</sequence>
<dbReference type="AlphaFoldDB" id="A0A5B7F2V0"/>
<dbReference type="Proteomes" id="UP000324222">
    <property type="component" value="Unassembled WGS sequence"/>
</dbReference>
<protein>
    <submittedName>
        <fullName evidence="2">Uncharacterized protein</fullName>
    </submittedName>
</protein>
<accession>A0A5B7F2V0</accession>
<reference evidence="2 3" key="1">
    <citation type="submission" date="2019-05" db="EMBL/GenBank/DDBJ databases">
        <title>Another draft genome of Portunus trituberculatus and its Hox gene families provides insights of decapod evolution.</title>
        <authorList>
            <person name="Jeong J.-H."/>
            <person name="Song I."/>
            <person name="Kim S."/>
            <person name="Choi T."/>
            <person name="Kim D."/>
            <person name="Ryu S."/>
            <person name="Kim W."/>
        </authorList>
    </citation>
    <scope>NUCLEOTIDE SEQUENCE [LARGE SCALE GENOMIC DNA]</scope>
    <source>
        <tissue evidence="2">Muscle</tissue>
    </source>
</reference>
<organism evidence="2 3">
    <name type="scientific">Portunus trituberculatus</name>
    <name type="common">Swimming crab</name>
    <name type="synonym">Neptunus trituberculatus</name>
    <dbReference type="NCBI Taxonomy" id="210409"/>
    <lineage>
        <taxon>Eukaryota</taxon>
        <taxon>Metazoa</taxon>
        <taxon>Ecdysozoa</taxon>
        <taxon>Arthropoda</taxon>
        <taxon>Crustacea</taxon>
        <taxon>Multicrustacea</taxon>
        <taxon>Malacostraca</taxon>
        <taxon>Eumalacostraca</taxon>
        <taxon>Eucarida</taxon>
        <taxon>Decapoda</taxon>
        <taxon>Pleocyemata</taxon>
        <taxon>Brachyura</taxon>
        <taxon>Eubrachyura</taxon>
        <taxon>Portunoidea</taxon>
        <taxon>Portunidae</taxon>
        <taxon>Portuninae</taxon>
        <taxon>Portunus</taxon>
    </lineage>
</organism>
<evidence type="ECO:0000313" key="3">
    <source>
        <dbReference type="Proteomes" id="UP000324222"/>
    </source>
</evidence>
<feature type="compositionally biased region" description="Polar residues" evidence="1">
    <location>
        <begin position="42"/>
        <end position="53"/>
    </location>
</feature>